<feature type="transmembrane region" description="Helical" evidence="1">
    <location>
        <begin position="161"/>
        <end position="182"/>
    </location>
</feature>
<feature type="transmembrane region" description="Helical" evidence="1">
    <location>
        <begin position="279"/>
        <end position="297"/>
    </location>
</feature>
<gene>
    <name evidence="2" type="ORF">B0T10DRAFT_470691</name>
</gene>
<reference evidence="2 3" key="1">
    <citation type="journal article" date="2021" name="Nat. Commun.">
        <title>Genetic determinants of endophytism in the Arabidopsis root mycobiome.</title>
        <authorList>
            <person name="Mesny F."/>
            <person name="Miyauchi S."/>
            <person name="Thiergart T."/>
            <person name="Pickel B."/>
            <person name="Atanasova L."/>
            <person name="Karlsson M."/>
            <person name="Huettel B."/>
            <person name="Barry K.W."/>
            <person name="Haridas S."/>
            <person name="Chen C."/>
            <person name="Bauer D."/>
            <person name="Andreopoulos W."/>
            <person name="Pangilinan J."/>
            <person name="LaButti K."/>
            <person name="Riley R."/>
            <person name="Lipzen A."/>
            <person name="Clum A."/>
            <person name="Drula E."/>
            <person name="Henrissat B."/>
            <person name="Kohler A."/>
            <person name="Grigoriev I.V."/>
            <person name="Martin F.M."/>
            <person name="Hacquard S."/>
        </authorList>
    </citation>
    <scope>NUCLEOTIDE SEQUENCE [LARGE SCALE GENOMIC DNA]</scope>
    <source>
        <strain evidence="2 3">MPI-CAGE-CH-0241</strain>
    </source>
</reference>
<name>A0A9P9AWG9_9HYPO</name>
<keyword evidence="3" id="KW-1185">Reference proteome</keyword>
<feature type="transmembrane region" description="Helical" evidence="1">
    <location>
        <begin position="12"/>
        <end position="39"/>
    </location>
</feature>
<dbReference type="OrthoDB" id="4818293at2759"/>
<feature type="transmembrane region" description="Helical" evidence="1">
    <location>
        <begin position="230"/>
        <end position="259"/>
    </location>
</feature>
<protein>
    <submittedName>
        <fullName evidence="2">Uncharacterized protein</fullName>
    </submittedName>
</protein>
<dbReference type="Proteomes" id="UP000777438">
    <property type="component" value="Unassembled WGS sequence"/>
</dbReference>
<dbReference type="EMBL" id="JAGPYM010000001">
    <property type="protein sequence ID" value="KAH6900437.1"/>
    <property type="molecule type" value="Genomic_DNA"/>
</dbReference>
<accession>A0A9P9AWG9</accession>
<keyword evidence="1" id="KW-1133">Transmembrane helix</keyword>
<keyword evidence="1" id="KW-0812">Transmembrane</keyword>
<proteinExistence type="predicted"/>
<keyword evidence="1" id="KW-0472">Membrane</keyword>
<dbReference type="AlphaFoldDB" id="A0A9P9AWG9"/>
<evidence type="ECO:0000313" key="2">
    <source>
        <dbReference type="EMBL" id="KAH6900437.1"/>
    </source>
</evidence>
<evidence type="ECO:0000256" key="1">
    <source>
        <dbReference type="SAM" id="Phobius"/>
    </source>
</evidence>
<sequence length="330" mass="37185">MAGFAVKPFEGVSFNTVLITVALIGGVISVISGLLTFIAGTAISHTGGREGVLLKDLALVSFDGIIANNDTSEFLVHLYWFVNAFAWEYPDAPDGIPKAGIASTGLHFRADILGDLHGIADQLQVPKGDYDCPRLGSFYPSCKNIFFEAWRSYLIQDGLPLVGWLTWIMLISALVIGTLAMAQEWMIRKRPYWMRCRCIFLKRFCPCPKGTREEIEKLDDYFWDKVRASYWGLVAAYFLLPAAQATFASMFFIQWMGYLDDRLPKGFSMGVRRDLKGEGLLWAAFFSSTVSALCMLVKWRMSRRPKGWIEEQHMPPLEREGPGNNGRYTD</sequence>
<evidence type="ECO:0000313" key="3">
    <source>
        <dbReference type="Proteomes" id="UP000777438"/>
    </source>
</evidence>
<organism evidence="2 3">
    <name type="scientific">Thelonectria olida</name>
    <dbReference type="NCBI Taxonomy" id="1576542"/>
    <lineage>
        <taxon>Eukaryota</taxon>
        <taxon>Fungi</taxon>
        <taxon>Dikarya</taxon>
        <taxon>Ascomycota</taxon>
        <taxon>Pezizomycotina</taxon>
        <taxon>Sordariomycetes</taxon>
        <taxon>Hypocreomycetidae</taxon>
        <taxon>Hypocreales</taxon>
        <taxon>Nectriaceae</taxon>
        <taxon>Thelonectria</taxon>
    </lineage>
</organism>
<comment type="caution">
    <text evidence="2">The sequence shown here is derived from an EMBL/GenBank/DDBJ whole genome shotgun (WGS) entry which is preliminary data.</text>
</comment>